<comment type="catalytic activity">
    <reaction evidence="4">
        <text>1D-myo-inositol 2-(L-cysteinylamino)-2-deoxy-alpha-D-glucopyranoside + acetyl-CoA = mycothiol + CoA + H(+)</text>
        <dbReference type="Rhea" id="RHEA:26172"/>
        <dbReference type="ChEBI" id="CHEBI:15378"/>
        <dbReference type="ChEBI" id="CHEBI:16768"/>
        <dbReference type="ChEBI" id="CHEBI:57287"/>
        <dbReference type="ChEBI" id="CHEBI:57288"/>
        <dbReference type="ChEBI" id="CHEBI:58887"/>
        <dbReference type="EC" id="2.3.1.189"/>
    </reaction>
</comment>
<dbReference type="Gene3D" id="3.40.630.30">
    <property type="match status" value="1"/>
</dbReference>
<comment type="similarity">
    <text evidence="4">Belongs to the acetyltransferase family. MshD subfamily.</text>
</comment>
<dbReference type="InterPro" id="IPR017813">
    <property type="entry name" value="Mycothiol_AcTrfase"/>
</dbReference>
<feature type="domain" description="N-acetyltransferase" evidence="5">
    <location>
        <begin position="151"/>
        <end position="294"/>
    </location>
</feature>
<dbReference type="SUPFAM" id="SSF55729">
    <property type="entry name" value="Acyl-CoA N-acyltransferases (Nat)"/>
    <property type="match status" value="1"/>
</dbReference>
<dbReference type="NCBIfam" id="TIGR03448">
    <property type="entry name" value="mycothiol_MshD"/>
    <property type="match status" value="1"/>
</dbReference>
<feature type="binding site" evidence="4">
    <location>
        <position position="178"/>
    </location>
    <ligand>
        <name>1D-myo-inositol 2-(L-cysteinylamino)-2-deoxy-alpha-D-glucopyranoside</name>
        <dbReference type="ChEBI" id="CHEBI:58887"/>
    </ligand>
</feature>
<feature type="binding site" evidence="4">
    <location>
        <position position="224"/>
    </location>
    <ligand>
        <name>1D-myo-inositol 2-(L-cysteinylamino)-2-deoxy-alpha-D-glucopyranoside</name>
        <dbReference type="ChEBI" id="CHEBI:58887"/>
    </ligand>
</feature>
<dbReference type="PANTHER" id="PTHR43877">
    <property type="entry name" value="AMINOALKYLPHOSPHONATE N-ACETYLTRANSFERASE-RELATED-RELATED"/>
    <property type="match status" value="1"/>
</dbReference>
<keyword evidence="7" id="KW-1185">Reference proteome</keyword>
<keyword evidence="2 4" id="KW-0677">Repeat</keyword>
<dbReference type="PIRSF" id="PIRSF021524">
    <property type="entry name" value="MSH_acetyltransferase"/>
    <property type="match status" value="1"/>
</dbReference>
<feature type="binding site" evidence="4">
    <location>
        <begin position="83"/>
        <end position="88"/>
    </location>
    <ligand>
        <name>acetyl-CoA</name>
        <dbReference type="ChEBI" id="CHEBI:57288"/>
        <label>1</label>
    </ligand>
</feature>
<dbReference type="GO" id="GO:0010125">
    <property type="term" value="P:mycothiol biosynthetic process"/>
    <property type="evidence" value="ECO:0007669"/>
    <property type="project" value="UniProtKB-UniRule"/>
</dbReference>
<dbReference type="InterPro" id="IPR050832">
    <property type="entry name" value="Bact_Acetyltransf"/>
</dbReference>
<dbReference type="Proteomes" id="UP000238083">
    <property type="component" value="Unassembled WGS sequence"/>
</dbReference>
<sequence length="294" mass="30909">MSLDPGLDAGTREAVLALAAAASRADDATALSEDAVLRLAELDGPDVTHLLRRTGDVLTGYAQLVPAGDGLEGELLVHPGHRRRGTGTSLAAEVEALAGGRAVRLWSHGDTPGARALAARRGWARVRELLRLERPAAGLLDLEVPDLPAGLTVRPFEPGADDDAWVALNAAAFATHPEQGRWTVEDLRARFTEAWFDPSLLLLAQDADGLVASCWMKVEDGHGELYVLGVAPGRSGAGLGRALLVRGLRAVAAASAVDTVDLYVDGDNVPAVKLYARLGFERAAVDVQYARPAG</sequence>
<dbReference type="GO" id="GO:0035447">
    <property type="term" value="F:mycothiol synthase activity"/>
    <property type="evidence" value="ECO:0007669"/>
    <property type="project" value="UniProtKB-UniRule"/>
</dbReference>
<keyword evidence="3 4" id="KW-0012">Acyltransferase</keyword>
<name>A0A2T0QY54_9ACTN</name>
<feature type="binding site" evidence="4">
    <location>
        <begin position="228"/>
        <end position="230"/>
    </location>
    <ligand>
        <name>acetyl-CoA</name>
        <dbReference type="ChEBI" id="CHEBI:57288"/>
        <label>2</label>
    </ligand>
</feature>
<keyword evidence="1 4" id="KW-0808">Transferase</keyword>
<evidence type="ECO:0000256" key="4">
    <source>
        <dbReference type="HAMAP-Rule" id="MF_01698"/>
    </source>
</evidence>
<dbReference type="Pfam" id="PF00583">
    <property type="entry name" value="Acetyltransf_1"/>
    <property type="match status" value="2"/>
</dbReference>
<feature type="binding site" evidence="4">
    <location>
        <begin position="235"/>
        <end position="241"/>
    </location>
    <ligand>
        <name>acetyl-CoA</name>
        <dbReference type="ChEBI" id="CHEBI:57288"/>
        <label>2</label>
    </ligand>
</feature>
<reference evidence="6 7" key="1">
    <citation type="submission" date="2018-03" db="EMBL/GenBank/DDBJ databases">
        <title>Genomic Encyclopedia of Archaeal and Bacterial Type Strains, Phase II (KMG-II): from individual species to whole genera.</title>
        <authorList>
            <person name="Goeker M."/>
        </authorList>
    </citation>
    <scope>NUCLEOTIDE SEQUENCE [LARGE SCALE GENOMIC DNA]</scope>
    <source>
        <strain evidence="6 7">DSM 19711</strain>
    </source>
</reference>
<dbReference type="HAMAP" id="MF_01698">
    <property type="entry name" value="MshD"/>
    <property type="match status" value="1"/>
</dbReference>
<evidence type="ECO:0000259" key="5">
    <source>
        <dbReference type="PROSITE" id="PS51186"/>
    </source>
</evidence>
<dbReference type="InterPro" id="IPR000182">
    <property type="entry name" value="GNAT_dom"/>
</dbReference>
<dbReference type="InterPro" id="IPR016181">
    <property type="entry name" value="Acyl_CoA_acyltransferase"/>
</dbReference>
<evidence type="ECO:0000256" key="3">
    <source>
        <dbReference type="ARBA" id="ARBA00023315"/>
    </source>
</evidence>
<comment type="function">
    <text evidence="4">Catalyzes the transfer of acetyl from acetyl-CoA to desacetylmycothiol (Cys-GlcN-Ins) to form mycothiol.</text>
</comment>
<dbReference type="CDD" id="cd04301">
    <property type="entry name" value="NAT_SF"/>
    <property type="match status" value="1"/>
</dbReference>
<comment type="subunit">
    <text evidence="4">Monomer.</text>
</comment>
<dbReference type="RefSeq" id="WP_106214733.1">
    <property type="nucleotide sequence ID" value="NZ_PVZF01000014.1"/>
</dbReference>
<dbReference type="PANTHER" id="PTHR43877:SF1">
    <property type="entry name" value="ACETYLTRANSFERASE"/>
    <property type="match status" value="1"/>
</dbReference>
<organism evidence="6 7">
    <name type="scientific">Kineococcus rhizosphaerae</name>
    <dbReference type="NCBI Taxonomy" id="559628"/>
    <lineage>
        <taxon>Bacteria</taxon>
        <taxon>Bacillati</taxon>
        <taxon>Actinomycetota</taxon>
        <taxon>Actinomycetes</taxon>
        <taxon>Kineosporiales</taxon>
        <taxon>Kineosporiaceae</taxon>
        <taxon>Kineococcus</taxon>
    </lineage>
</organism>
<feature type="binding site" evidence="4">
    <location>
        <position position="263"/>
    </location>
    <ligand>
        <name>1D-myo-inositol 2-(L-cysteinylamino)-2-deoxy-alpha-D-glucopyranoside</name>
        <dbReference type="ChEBI" id="CHEBI:58887"/>
    </ligand>
</feature>
<evidence type="ECO:0000256" key="1">
    <source>
        <dbReference type="ARBA" id="ARBA00022679"/>
    </source>
</evidence>
<dbReference type="PROSITE" id="PS51186">
    <property type="entry name" value="GNAT"/>
    <property type="match status" value="2"/>
</dbReference>
<evidence type="ECO:0000256" key="2">
    <source>
        <dbReference type="ARBA" id="ARBA00022737"/>
    </source>
</evidence>
<feature type="binding site" evidence="4">
    <location>
        <position position="33"/>
    </location>
    <ligand>
        <name>1D-myo-inositol 2-(L-cysteinylamino)-2-deoxy-alpha-D-glucopyranoside</name>
        <dbReference type="ChEBI" id="CHEBI:58887"/>
    </ligand>
</feature>
<dbReference type="EC" id="2.3.1.189" evidence="4"/>
<proteinExistence type="inferred from homology"/>
<dbReference type="EMBL" id="PVZF01000014">
    <property type="protein sequence ID" value="PRY11135.1"/>
    <property type="molecule type" value="Genomic_DNA"/>
</dbReference>
<feature type="binding site" evidence="4">
    <location>
        <begin position="268"/>
        <end position="273"/>
    </location>
    <ligand>
        <name>acetyl-CoA</name>
        <dbReference type="ChEBI" id="CHEBI:57288"/>
        <label>2</label>
    </ligand>
</feature>
<protein>
    <recommendedName>
        <fullName evidence="4">Mycothiol acetyltransferase</fullName>
        <shortName evidence="4">MSH acetyltransferase</shortName>
        <ecNumber evidence="4">2.3.1.189</ecNumber>
    </recommendedName>
    <alternativeName>
        <fullName evidence="4">Mycothiol synthase</fullName>
    </alternativeName>
</protein>
<feature type="binding site" evidence="4">
    <location>
        <begin position="75"/>
        <end position="77"/>
    </location>
    <ligand>
        <name>acetyl-CoA</name>
        <dbReference type="ChEBI" id="CHEBI:57288"/>
        <label>1</label>
    </ligand>
</feature>
<feature type="domain" description="N-acetyltransferase" evidence="5">
    <location>
        <begin position="1"/>
        <end position="145"/>
    </location>
</feature>
<dbReference type="OrthoDB" id="3208058at2"/>
<evidence type="ECO:0000313" key="6">
    <source>
        <dbReference type="EMBL" id="PRY11135.1"/>
    </source>
</evidence>
<comment type="caution">
    <text evidence="6">The sequence shown here is derived from an EMBL/GenBank/DDBJ whole genome shotgun (WGS) entry which is preliminary data.</text>
</comment>
<gene>
    <name evidence="4" type="primary">mshD</name>
    <name evidence="6" type="ORF">CLV37_11489</name>
</gene>
<dbReference type="AlphaFoldDB" id="A0A2T0QY54"/>
<accession>A0A2T0QY54</accession>
<feature type="binding site" evidence="4">
    <location>
        <position position="217"/>
    </location>
    <ligand>
        <name>1D-myo-inositol 2-(L-cysteinylamino)-2-deoxy-alpha-D-glucopyranoside</name>
        <dbReference type="ChEBI" id="CHEBI:58887"/>
    </ligand>
</feature>
<evidence type="ECO:0000313" key="7">
    <source>
        <dbReference type="Proteomes" id="UP000238083"/>
    </source>
</evidence>